<sequence>IAEFPGDHDGNDDKGSDPKAPSRKPLQLTVKSLINGATTRVEAFEDDTVLDLKLLLQDMLLVSVNVQQLVFQRQALADGDTLGECGLTDGCELFLIIRLRGGDSTPVVPDRAQEAGLMELSIRIRRGKCVVVKTSDGATVGSVKRSIEKVTEIPVAQQILTFRGKDMSDEKTLGHYHLSNRCCVYLSLSRREDTSSPPQRKTECLATRDRLSS</sequence>
<feature type="non-terminal residue" evidence="5">
    <location>
        <position position="1"/>
    </location>
</feature>
<keyword evidence="6" id="KW-1185">Reference proteome</keyword>
<dbReference type="InterPro" id="IPR047154">
    <property type="entry name" value="UBL4A-like"/>
</dbReference>
<protein>
    <recommendedName>
        <fullName evidence="4">Ubiquitin-like domain-containing protein</fullName>
    </recommendedName>
</protein>
<dbReference type="GO" id="GO:0006620">
    <property type="term" value="P:post-translational protein targeting to endoplasmic reticulum membrane"/>
    <property type="evidence" value="ECO:0007669"/>
    <property type="project" value="InterPro"/>
</dbReference>
<dbReference type="PANTHER" id="PTHR46555:SF1">
    <property type="entry name" value="UBIQUITIN-LIKE PROTEIN 4A"/>
    <property type="match status" value="1"/>
</dbReference>
<dbReference type="InterPro" id="IPR019956">
    <property type="entry name" value="Ubiquitin_dom"/>
</dbReference>
<evidence type="ECO:0000313" key="6">
    <source>
        <dbReference type="Proteomes" id="UP001321473"/>
    </source>
</evidence>
<reference evidence="5 6" key="1">
    <citation type="journal article" date="2023" name="Arcadia Sci">
        <title>De novo assembly of a long-read Amblyomma americanum tick genome.</title>
        <authorList>
            <person name="Chou S."/>
            <person name="Poskanzer K.E."/>
            <person name="Rollins M."/>
            <person name="Thuy-Boun P.S."/>
        </authorList>
    </citation>
    <scope>NUCLEOTIDE SEQUENCE [LARGE SCALE GENOMIC DNA]</scope>
    <source>
        <strain evidence="5">F_SG_1</strain>
        <tissue evidence="5">Salivary glands</tissue>
    </source>
</reference>
<feature type="domain" description="Ubiquitin-like" evidence="4">
    <location>
        <begin position="26"/>
        <end position="102"/>
    </location>
</feature>
<dbReference type="EMBL" id="JARKHS020003231">
    <property type="protein sequence ID" value="KAK8785891.1"/>
    <property type="molecule type" value="Genomic_DNA"/>
</dbReference>
<proteinExistence type="predicted"/>
<dbReference type="PANTHER" id="PTHR46555">
    <property type="entry name" value="UBIQUITIN-LIKE PROTEIN 4A"/>
    <property type="match status" value="1"/>
</dbReference>
<dbReference type="Pfam" id="PF00240">
    <property type="entry name" value="ubiquitin"/>
    <property type="match status" value="2"/>
</dbReference>
<dbReference type="InterPro" id="IPR029071">
    <property type="entry name" value="Ubiquitin-like_domsf"/>
</dbReference>
<dbReference type="Proteomes" id="UP001321473">
    <property type="component" value="Unassembled WGS sequence"/>
</dbReference>
<dbReference type="GO" id="GO:0051087">
    <property type="term" value="F:protein-folding chaperone binding"/>
    <property type="evidence" value="ECO:0007669"/>
    <property type="project" value="TreeGrafter"/>
</dbReference>
<dbReference type="PRINTS" id="PR00348">
    <property type="entry name" value="UBIQUITIN"/>
</dbReference>
<evidence type="ECO:0000256" key="2">
    <source>
        <dbReference type="ARBA" id="ARBA00022490"/>
    </source>
</evidence>
<dbReference type="GO" id="GO:0071818">
    <property type="term" value="C:BAT3 complex"/>
    <property type="evidence" value="ECO:0007669"/>
    <property type="project" value="TreeGrafter"/>
</dbReference>
<evidence type="ECO:0000256" key="1">
    <source>
        <dbReference type="ARBA" id="ARBA00004514"/>
    </source>
</evidence>
<feature type="region of interest" description="Disordered" evidence="3">
    <location>
        <begin position="1"/>
        <end position="25"/>
    </location>
</feature>
<evidence type="ECO:0000313" key="5">
    <source>
        <dbReference type="EMBL" id="KAK8785891.1"/>
    </source>
</evidence>
<keyword evidence="2" id="KW-0963">Cytoplasm</keyword>
<comment type="caution">
    <text evidence="5">The sequence shown here is derived from an EMBL/GenBank/DDBJ whole genome shotgun (WGS) entry which is preliminary data.</text>
</comment>
<dbReference type="SMART" id="SM00213">
    <property type="entry name" value="UBQ"/>
    <property type="match status" value="2"/>
</dbReference>
<evidence type="ECO:0000259" key="4">
    <source>
        <dbReference type="PROSITE" id="PS50053"/>
    </source>
</evidence>
<dbReference type="Gene3D" id="3.10.20.90">
    <property type="entry name" value="Phosphatidylinositol 3-kinase Catalytic Subunit, Chain A, domain 1"/>
    <property type="match status" value="2"/>
</dbReference>
<gene>
    <name evidence="5" type="ORF">V5799_007743</name>
</gene>
<feature type="domain" description="Ubiquitin-like" evidence="4">
    <location>
        <begin position="118"/>
        <end position="193"/>
    </location>
</feature>
<dbReference type="CDD" id="cd17039">
    <property type="entry name" value="Ubl_ubiquitin_like"/>
    <property type="match status" value="2"/>
</dbReference>
<dbReference type="InterPro" id="IPR000626">
    <property type="entry name" value="Ubiquitin-like_dom"/>
</dbReference>
<dbReference type="GO" id="GO:0071816">
    <property type="term" value="P:tail-anchored membrane protein insertion into ER membrane"/>
    <property type="evidence" value="ECO:0007669"/>
    <property type="project" value="TreeGrafter"/>
</dbReference>
<evidence type="ECO:0000256" key="3">
    <source>
        <dbReference type="SAM" id="MobiDB-lite"/>
    </source>
</evidence>
<organism evidence="5 6">
    <name type="scientific">Amblyomma americanum</name>
    <name type="common">Lone star tick</name>
    <dbReference type="NCBI Taxonomy" id="6943"/>
    <lineage>
        <taxon>Eukaryota</taxon>
        <taxon>Metazoa</taxon>
        <taxon>Ecdysozoa</taxon>
        <taxon>Arthropoda</taxon>
        <taxon>Chelicerata</taxon>
        <taxon>Arachnida</taxon>
        <taxon>Acari</taxon>
        <taxon>Parasitiformes</taxon>
        <taxon>Ixodida</taxon>
        <taxon>Ixodoidea</taxon>
        <taxon>Ixodidae</taxon>
        <taxon>Amblyomminae</taxon>
        <taxon>Amblyomma</taxon>
    </lineage>
</organism>
<comment type="subcellular location">
    <subcellularLocation>
        <location evidence="1">Cytoplasm</location>
        <location evidence="1">Cytosol</location>
    </subcellularLocation>
</comment>
<dbReference type="AlphaFoldDB" id="A0AAQ4FGQ5"/>
<feature type="compositionally biased region" description="Basic and acidic residues" evidence="3">
    <location>
        <begin position="1"/>
        <end position="17"/>
    </location>
</feature>
<dbReference type="SUPFAM" id="SSF54236">
    <property type="entry name" value="Ubiquitin-like"/>
    <property type="match status" value="2"/>
</dbReference>
<feature type="region of interest" description="Disordered" evidence="3">
    <location>
        <begin position="192"/>
        <end position="213"/>
    </location>
</feature>
<dbReference type="PROSITE" id="PS50053">
    <property type="entry name" value="UBIQUITIN_2"/>
    <property type="match status" value="2"/>
</dbReference>
<accession>A0AAQ4FGQ5</accession>
<name>A0AAQ4FGQ5_AMBAM</name>